<name>A0A1Y6B3B6_9BACT</name>
<dbReference type="GO" id="GO:0019843">
    <property type="term" value="F:rRNA binding"/>
    <property type="evidence" value="ECO:0007669"/>
    <property type="project" value="UniProtKB-UniRule"/>
</dbReference>
<evidence type="ECO:0000313" key="12">
    <source>
        <dbReference type="EMBL" id="SME87966.1"/>
    </source>
</evidence>
<keyword evidence="5 10" id="KW-0810">Translation regulation</keyword>
<evidence type="ECO:0000256" key="6">
    <source>
        <dbReference type="ARBA" id="ARBA00022884"/>
    </source>
</evidence>
<dbReference type="GO" id="GO:0006417">
    <property type="term" value="P:regulation of translation"/>
    <property type="evidence" value="ECO:0007669"/>
    <property type="project" value="UniProtKB-KW"/>
</dbReference>
<dbReference type="NCBIfam" id="TIGR01169">
    <property type="entry name" value="rplA_bact"/>
    <property type="match status" value="1"/>
</dbReference>
<dbReference type="InterPro" id="IPR002143">
    <property type="entry name" value="Ribosomal_uL1"/>
</dbReference>
<dbReference type="OrthoDB" id="5292263at2"/>
<dbReference type="FunFam" id="3.40.50.790:FF:000001">
    <property type="entry name" value="50S ribosomal protein L1"/>
    <property type="match status" value="1"/>
</dbReference>
<dbReference type="AlphaFoldDB" id="A0A1Y6B3B6"/>
<dbReference type="SUPFAM" id="SSF56808">
    <property type="entry name" value="Ribosomal protein L1"/>
    <property type="match status" value="1"/>
</dbReference>
<evidence type="ECO:0000256" key="1">
    <source>
        <dbReference type="ARBA" id="ARBA00010531"/>
    </source>
</evidence>
<accession>A0A1Y6B3B6</accession>
<evidence type="ECO:0000256" key="10">
    <source>
        <dbReference type="HAMAP-Rule" id="MF_01318"/>
    </source>
</evidence>
<comment type="subunit">
    <text evidence="10">Part of the 50S ribosomal subunit.</text>
</comment>
<dbReference type="InterPro" id="IPR028364">
    <property type="entry name" value="Ribosomal_uL1/biogenesis"/>
</dbReference>
<organism evidence="12 13">
    <name type="scientific">Pseudobacteriovorax antillogorgiicola</name>
    <dbReference type="NCBI Taxonomy" id="1513793"/>
    <lineage>
        <taxon>Bacteria</taxon>
        <taxon>Pseudomonadati</taxon>
        <taxon>Bdellovibrionota</taxon>
        <taxon>Oligoflexia</taxon>
        <taxon>Oligoflexales</taxon>
        <taxon>Pseudobacteriovoracaceae</taxon>
        <taxon>Pseudobacteriovorax</taxon>
    </lineage>
</organism>
<dbReference type="GO" id="GO:0000049">
    <property type="term" value="F:tRNA binding"/>
    <property type="evidence" value="ECO:0007669"/>
    <property type="project" value="UniProtKB-KW"/>
</dbReference>
<evidence type="ECO:0000256" key="8">
    <source>
        <dbReference type="ARBA" id="ARBA00023274"/>
    </source>
</evidence>
<dbReference type="EMBL" id="FWZT01000001">
    <property type="protein sequence ID" value="SME87966.1"/>
    <property type="molecule type" value="Genomic_DNA"/>
</dbReference>
<dbReference type="HAMAP" id="MF_01318_B">
    <property type="entry name" value="Ribosomal_uL1_B"/>
    <property type="match status" value="1"/>
</dbReference>
<sequence>MAKRGKKYREAVGKIDREHDYELVEACKLVKETSYSKMDASVDLAVNLGVDPRHADQNIRGATPLPHGLGKKVRIVVFAKGEKAAEASELNVDFVGADDLAKKITDGWLDFDHVIATPDMMGVVGRLGKLLGPRGLMPNPKLGTVTFDVAKAVSELRAGRAEYRVDKAGIVHTSIGRVGFTEQQLSENIKTVLDALLKAKPSTAKGTYMKKVSLSATMGPGVRIDPAPFRN</sequence>
<evidence type="ECO:0000256" key="9">
    <source>
        <dbReference type="ARBA" id="ARBA00035241"/>
    </source>
</evidence>
<evidence type="ECO:0000256" key="5">
    <source>
        <dbReference type="ARBA" id="ARBA00022845"/>
    </source>
</evidence>
<dbReference type="Gene3D" id="3.40.50.790">
    <property type="match status" value="1"/>
</dbReference>
<evidence type="ECO:0000256" key="3">
    <source>
        <dbReference type="ARBA" id="ARBA00022555"/>
    </source>
</evidence>
<evidence type="ECO:0000256" key="7">
    <source>
        <dbReference type="ARBA" id="ARBA00022980"/>
    </source>
</evidence>
<reference evidence="13" key="1">
    <citation type="submission" date="2017-04" db="EMBL/GenBank/DDBJ databases">
        <authorList>
            <person name="Varghese N."/>
            <person name="Submissions S."/>
        </authorList>
    </citation>
    <scope>NUCLEOTIDE SEQUENCE [LARGE SCALE GENOMIC DNA]</scope>
    <source>
        <strain evidence="13">RKEM611</strain>
    </source>
</reference>
<keyword evidence="13" id="KW-1185">Reference proteome</keyword>
<dbReference type="PANTHER" id="PTHR36427:SF3">
    <property type="entry name" value="LARGE RIBOSOMAL SUBUNIT PROTEIN UL1M"/>
    <property type="match status" value="1"/>
</dbReference>
<dbReference type="InterPro" id="IPR016095">
    <property type="entry name" value="Ribosomal_uL1_3-a/b-sand"/>
</dbReference>
<dbReference type="GO" id="GO:0003735">
    <property type="term" value="F:structural constituent of ribosome"/>
    <property type="evidence" value="ECO:0007669"/>
    <property type="project" value="InterPro"/>
</dbReference>
<proteinExistence type="inferred from homology"/>
<comment type="similarity">
    <text evidence="1 10 11">Belongs to the universal ribosomal protein uL1 family.</text>
</comment>
<dbReference type="PROSITE" id="PS01199">
    <property type="entry name" value="RIBOSOMAL_L1"/>
    <property type="match status" value="1"/>
</dbReference>
<keyword evidence="6 10" id="KW-0694">RNA-binding</keyword>
<dbReference type="GO" id="GO:0006412">
    <property type="term" value="P:translation"/>
    <property type="evidence" value="ECO:0007669"/>
    <property type="project" value="UniProtKB-UniRule"/>
</dbReference>
<dbReference type="Proteomes" id="UP000192907">
    <property type="component" value="Unassembled WGS sequence"/>
</dbReference>
<evidence type="ECO:0000256" key="4">
    <source>
        <dbReference type="ARBA" id="ARBA00022730"/>
    </source>
</evidence>
<dbReference type="Gene3D" id="3.30.190.20">
    <property type="match status" value="1"/>
</dbReference>
<comment type="function">
    <text evidence="10">Binds directly to 23S rRNA. The L1 stalk is quite mobile in the ribosome, and is involved in E site tRNA release.</text>
</comment>
<gene>
    <name evidence="10" type="primary">rplA</name>
    <name evidence="12" type="ORF">SAMN06296036_10178</name>
</gene>
<dbReference type="PANTHER" id="PTHR36427">
    <property type="entry name" value="54S RIBOSOMAL PROTEIN L1, MITOCHONDRIAL"/>
    <property type="match status" value="1"/>
</dbReference>
<evidence type="ECO:0000313" key="13">
    <source>
        <dbReference type="Proteomes" id="UP000192907"/>
    </source>
</evidence>
<dbReference type="GO" id="GO:0022625">
    <property type="term" value="C:cytosolic large ribosomal subunit"/>
    <property type="evidence" value="ECO:0007669"/>
    <property type="project" value="TreeGrafter"/>
</dbReference>
<keyword evidence="7 10" id="KW-0689">Ribosomal protein</keyword>
<dbReference type="PIRSF" id="PIRSF002155">
    <property type="entry name" value="Ribosomal_L1"/>
    <property type="match status" value="1"/>
</dbReference>
<protein>
    <recommendedName>
        <fullName evidence="9 10">Large ribosomal subunit protein uL1</fullName>
    </recommendedName>
</protein>
<evidence type="ECO:0000256" key="11">
    <source>
        <dbReference type="RuleBase" id="RU000659"/>
    </source>
</evidence>
<comment type="function">
    <text evidence="10">Protein L1 is also a translational repressor protein, it controls the translation of the L11 operon by binding to its mRNA.</text>
</comment>
<keyword evidence="2 10" id="KW-0678">Repressor</keyword>
<dbReference type="InterPro" id="IPR005878">
    <property type="entry name" value="Ribosom_uL1_bac-type"/>
</dbReference>
<keyword evidence="4 10" id="KW-0699">rRNA-binding</keyword>
<dbReference type="CDD" id="cd00403">
    <property type="entry name" value="Ribosomal_L1"/>
    <property type="match status" value="1"/>
</dbReference>
<dbReference type="InterPro" id="IPR023674">
    <property type="entry name" value="Ribosomal_uL1-like"/>
</dbReference>
<dbReference type="RefSeq" id="WP_132314780.1">
    <property type="nucleotide sequence ID" value="NZ_FWZT01000001.1"/>
</dbReference>
<dbReference type="STRING" id="1513793.SAMN06296036_10178"/>
<keyword evidence="3 10" id="KW-0820">tRNA-binding</keyword>
<dbReference type="InterPro" id="IPR023673">
    <property type="entry name" value="Ribosomal_uL1_CS"/>
</dbReference>
<dbReference type="Pfam" id="PF00687">
    <property type="entry name" value="Ribosomal_L1"/>
    <property type="match status" value="1"/>
</dbReference>
<keyword evidence="8 10" id="KW-0687">Ribonucleoprotein</keyword>
<evidence type="ECO:0000256" key="2">
    <source>
        <dbReference type="ARBA" id="ARBA00022491"/>
    </source>
</evidence>